<feature type="non-terminal residue" evidence="2">
    <location>
        <position position="1"/>
    </location>
</feature>
<comment type="caution">
    <text evidence="2">The sequence shown here is derived from an EMBL/GenBank/DDBJ whole genome shotgun (WGS) entry which is preliminary data.</text>
</comment>
<evidence type="ECO:0000313" key="3">
    <source>
        <dbReference type="Proteomes" id="UP001057375"/>
    </source>
</evidence>
<sequence length="65" mass="6602">HSTTILPSTHSTSPTIKHGSKKTIFGHSHALPSLSSTSTKTKKSGVASGGFVALPALGSMKSGDR</sequence>
<dbReference type="Proteomes" id="UP001057375">
    <property type="component" value="Unassembled WGS sequence"/>
</dbReference>
<proteinExistence type="predicted"/>
<evidence type="ECO:0000256" key="1">
    <source>
        <dbReference type="SAM" id="MobiDB-lite"/>
    </source>
</evidence>
<organism evidence="2 3">
    <name type="scientific">Aduncisulcus paluster</name>
    <dbReference type="NCBI Taxonomy" id="2918883"/>
    <lineage>
        <taxon>Eukaryota</taxon>
        <taxon>Metamonada</taxon>
        <taxon>Carpediemonas-like organisms</taxon>
        <taxon>Aduncisulcus</taxon>
    </lineage>
</organism>
<evidence type="ECO:0000313" key="2">
    <source>
        <dbReference type="EMBL" id="GKT35099.1"/>
    </source>
</evidence>
<name>A0ABQ5KUJ4_9EUKA</name>
<keyword evidence="3" id="KW-1185">Reference proteome</keyword>
<keyword evidence="2" id="KW-0418">Kinase</keyword>
<protein>
    <submittedName>
        <fullName evidence="2">Mitogen-activated protein kinase</fullName>
    </submittedName>
</protein>
<feature type="region of interest" description="Disordered" evidence="1">
    <location>
        <begin position="1"/>
        <end position="20"/>
    </location>
</feature>
<gene>
    <name evidence="2" type="ORF">ADUPG1_008327</name>
</gene>
<dbReference type="EMBL" id="BQXS01010921">
    <property type="protein sequence ID" value="GKT35099.1"/>
    <property type="molecule type" value="Genomic_DNA"/>
</dbReference>
<keyword evidence="2" id="KW-0808">Transferase</keyword>
<accession>A0ABQ5KUJ4</accession>
<feature type="compositionally biased region" description="Polar residues" evidence="1">
    <location>
        <begin position="1"/>
        <end position="15"/>
    </location>
</feature>
<reference evidence="2" key="1">
    <citation type="submission" date="2022-03" db="EMBL/GenBank/DDBJ databases">
        <title>Draft genome sequence of Aduncisulcus paluster, a free-living microaerophilic Fornicata.</title>
        <authorList>
            <person name="Yuyama I."/>
            <person name="Kume K."/>
            <person name="Tamura T."/>
            <person name="Inagaki Y."/>
            <person name="Hashimoto T."/>
        </authorList>
    </citation>
    <scope>NUCLEOTIDE SEQUENCE</scope>
    <source>
        <strain evidence="2">NY0171</strain>
    </source>
</reference>
<dbReference type="GO" id="GO:0016301">
    <property type="term" value="F:kinase activity"/>
    <property type="evidence" value="ECO:0007669"/>
    <property type="project" value="UniProtKB-KW"/>
</dbReference>